<feature type="transmembrane region" description="Helical" evidence="13">
    <location>
        <begin position="36"/>
        <end position="55"/>
    </location>
</feature>
<dbReference type="AlphaFoldDB" id="A0A6J4SMJ3"/>
<keyword evidence="6" id="KW-0633">Potassium transport</keyword>
<feature type="transmembrane region" description="Helical" evidence="13">
    <location>
        <begin position="335"/>
        <end position="356"/>
    </location>
</feature>
<feature type="transmembrane region" description="Helical" evidence="13">
    <location>
        <begin position="396"/>
        <end position="419"/>
    </location>
</feature>
<keyword evidence="10" id="KW-0406">Ion transport</keyword>
<dbReference type="InterPro" id="IPR003445">
    <property type="entry name" value="Cat_transpt"/>
</dbReference>
<keyword evidence="4" id="KW-1003">Cell membrane</keyword>
<feature type="binding site" evidence="12">
    <location>
        <position position="318"/>
    </location>
    <ligand>
        <name>K(+)</name>
        <dbReference type="ChEBI" id="CHEBI:29103"/>
    </ligand>
</feature>
<accession>A0A6J4SMJ3</accession>
<evidence type="ECO:0000256" key="6">
    <source>
        <dbReference type="ARBA" id="ARBA00022538"/>
    </source>
</evidence>
<feature type="transmembrane region" description="Helical" evidence="13">
    <location>
        <begin position="186"/>
        <end position="210"/>
    </location>
</feature>
<comment type="subcellular location">
    <subcellularLocation>
        <location evidence="1">Cell inner membrane</location>
        <topology evidence="1">Multi-pass membrane protein</topology>
    </subcellularLocation>
</comment>
<proteinExistence type="inferred from homology"/>
<dbReference type="GO" id="GO:0005886">
    <property type="term" value="C:plasma membrane"/>
    <property type="evidence" value="ECO:0007669"/>
    <property type="project" value="UniProtKB-SubCell"/>
</dbReference>
<reference evidence="14" key="1">
    <citation type="submission" date="2020-02" db="EMBL/GenBank/DDBJ databases">
        <authorList>
            <person name="Meier V. D."/>
        </authorList>
    </citation>
    <scope>NUCLEOTIDE SEQUENCE</scope>
    <source>
        <strain evidence="14">AVDCRST_MAG12</strain>
    </source>
</reference>
<evidence type="ECO:0000256" key="9">
    <source>
        <dbReference type="ARBA" id="ARBA00022989"/>
    </source>
</evidence>
<feature type="transmembrane region" description="Helical" evidence="13">
    <location>
        <begin position="75"/>
        <end position="99"/>
    </location>
</feature>
<feature type="transmembrane region" description="Helical" evidence="13">
    <location>
        <begin position="275"/>
        <end position="295"/>
    </location>
</feature>
<keyword evidence="12" id="KW-0479">Metal-binding</keyword>
<dbReference type="PIRSF" id="PIRSF006247">
    <property type="entry name" value="TrkH"/>
    <property type="match status" value="1"/>
</dbReference>
<feature type="binding site" evidence="12">
    <location>
        <position position="114"/>
    </location>
    <ligand>
        <name>K(+)</name>
        <dbReference type="ChEBI" id="CHEBI:29103"/>
    </ligand>
</feature>
<feature type="binding site" evidence="12">
    <location>
        <position position="115"/>
    </location>
    <ligand>
        <name>K(+)</name>
        <dbReference type="ChEBI" id="CHEBI:29103"/>
    </ligand>
</feature>
<evidence type="ECO:0000256" key="4">
    <source>
        <dbReference type="ARBA" id="ARBA00022475"/>
    </source>
</evidence>
<feature type="transmembrane region" description="Helical" evidence="13">
    <location>
        <begin position="139"/>
        <end position="165"/>
    </location>
</feature>
<feature type="binding site" evidence="12">
    <location>
        <position position="223"/>
    </location>
    <ligand>
        <name>K(+)</name>
        <dbReference type="ChEBI" id="CHEBI:29103"/>
    </ligand>
</feature>
<dbReference type="InterPro" id="IPR004772">
    <property type="entry name" value="TrkH"/>
</dbReference>
<organism evidence="14">
    <name type="scientific">uncultured Rubrobacteraceae bacterium</name>
    <dbReference type="NCBI Taxonomy" id="349277"/>
    <lineage>
        <taxon>Bacteria</taxon>
        <taxon>Bacillati</taxon>
        <taxon>Actinomycetota</taxon>
        <taxon>Rubrobacteria</taxon>
        <taxon>Rubrobacterales</taxon>
        <taxon>Rubrobacteraceae</taxon>
        <taxon>environmental samples</taxon>
    </lineage>
</organism>
<feature type="transmembrane region" description="Helical" evidence="13">
    <location>
        <begin position="7"/>
        <end position="30"/>
    </location>
</feature>
<keyword evidence="5" id="KW-0997">Cell inner membrane</keyword>
<keyword evidence="7 13" id="KW-0812">Transmembrane</keyword>
<protein>
    <submittedName>
        <fullName evidence="14">Trk potassium uptake system protein TrkH</fullName>
    </submittedName>
</protein>
<evidence type="ECO:0000256" key="1">
    <source>
        <dbReference type="ARBA" id="ARBA00004429"/>
    </source>
</evidence>
<evidence type="ECO:0000256" key="11">
    <source>
        <dbReference type="ARBA" id="ARBA00023136"/>
    </source>
</evidence>
<evidence type="ECO:0000256" key="13">
    <source>
        <dbReference type="SAM" id="Phobius"/>
    </source>
</evidence>
<keyword evidence="3" id="KW-0813">Transport</keyword>
<comment type="similarity">
    <text evidence="2">Belongs to the TrkH potassium transport family.</text>
</comment>
<dbReference type="PANTHER" id="PTHR32024:SF2">
    <property type="entry name" value="TRK SYSTEM POTASSIUM UPTAKE PROTEIN TRKG-RELATED"/>
    <property type="match status" value="1"/>
</dbReference>
<name>A0A6J4SMJ3_9ACTN</name>
<dbReference type="GO" id="GO:0015379">
    <property type="term" value="F:potassium:chloride symporter activity"/>
    <property type="evidence" value="ECO:0007669"/>
    <property type="project" value="InterPro"/>
</dbReference>
<dbReference type="GO" id="GO:0046872">
    <property type="term" value="F:metal ion binding"/>
    <property type="evidence" value="ECO:0007669"/>
    <property type="project" value="UniProtKB-KW"/>
</dbReference>
<evidence type="ECO:0000256" key="7">
    <source>
        <dbReference type="ARBA" id="ARBA00022692"/>
    </source>
</evidence>
<sequence length="484" mass="50366">MQPRVVANAVGVVVGAGGAAMLLPMLFSLLAGDGQALAFAGPALAALATGALLFFPARSRRGSRGSAYVSGRDVYLIVVLGWLGVATFGSAPFVLSGLMGPVDAFFESMAGFTTTGTSTVGRPEGVAPSLLLWRSISQWAGGIGIVLLFVAVAPLVGFGATQLFSAEAADPVPERLTARIRDTAKILAFVYLGLTLGGVVALSLAGMGLFDAVNHALTTVSTGGFSTRADSIAAFDSTAIELFVAAGMILSGANFALYFQAARGRLGRALGNAELIVYLSLVAFGTVVTTTVLYADGGSMGQSLLDGFFQSASLSTGTGFVTADWKSWGSLSQGVLLFLMAIGACAGSTGGGMKVVRVMLLARHAWQEVFRMLHPQAVTLLKFGDRVIPERLRMAFLGFFFIYITALAVGTLIMALHGLPLGEAFGSVFACLNITGVALGHVGDASFYADLPVSAKIILTGYMLLGRLELFTVLVLLTPEFWRR</sequence>
<dbReference type="EMBL" id="CADCVK010000377">
    <property type="protein sequence ID" value="CAA9500536.1"/>
    <property type="molecule type" value="Genomic_DNA"/>
</dbReference>
<feature type="transmembrane region" description="Helical" evidence="13">
    <location>
        <begin position="457"/>
        <end position="477"/>
    </location>
</feature>
<evidence type="ECO:0000256" key="3">
    <source>
        <dbReference type="ARBA" id="ARBA00022448"/>
    </source>
</evidence>
<evidence type="ECO:0000256" key="5">
    <source>
        <dbReference type="ARBA" id="ARBA00022519"/>
    </source>
</evidence>
<dbReference type="Pfam" id="PF02386">
    <property type="entry name" value="TrkH"/>
    <property type="match status" value="2"/>
</dbReference>
<keyword evidence="8 12" id="KW-0630">Potassium</keyword>
<evidence type="ECO:0000256" key="2">
    <source>
        <dbReference type="ARBA" id="ARBA00009137"/>
    </source>
</evidence>
<keyword evidence="9 13" id="KW-1133">Transmembrane helix</keyword>
<evidence type="ECO:0000256" key="12">
    <source>
        <dbReference type="PIRSR" id="PIRSR006247-1"/>
    </source>
</evidence>
<gene>
    <name evidence="14" type="ORF">AVDCRST_MAG12-2630</name>
</gene>
<keyword evidence="11 13" id="KW-0472">Membrane</keyword>
<evidence type="ECO:0000256" key="8">
    <source>
        <dbReference type="ARBA" id="ARBA00022958"/>
    </source>
</evidence>
<dbReference type="PANTHER" id="PTHR32024">
    <property type="entry name" value="TRK SYSTEM POTASSIUM UPTAKE PROTEIN TRKG-RELATED"/>
    <property type="match status" value="1"/>
</dbReference>
<feature type="transmembrane region" description="Helical" evidence="13">
    <location>
        <begin position="242"/>
        <end position="263"/>
    </location>
</feature>
<evidence type="ECO:0000256" key="10">
    <source>
        <dbReference type="ARBA" id="ARBA00023065"/>
    </source>
</evidence>
<evidence type="ECO:0000313" key="14">
    <source>
        <dbReference type="EMBL" id="CAA9500536.1"/>
    </source>
</evidence>